<comment type="caution">
    <text evidence="1">The sequence shown here is derived from an EMBL/GenBank/DDBJ whole genome shotgun (WGS) entry which is preliminary data.</text>
</comment>
<dbReference type="EMBL" id="LDWR01000004">
    <property type="protein sequence ID" value="KML62814.1"/>
    <property type="molecule type" value="Genomic_DNA"/>
</dbReference>
<evidence type="ECO:0000313" key="1">
    <source>
        <dbReference type="EMBL" id="KML62814.1"/>
    </source>
</evidence>
<reference evidence="1 2" key="1">
    <citation type="submission" date="2015-05" db="EMBL/GenBank/DDBJ databases">
        <title>Draft genome of Burkholderia cepacia LK29.</title>
        <authorList>
            <person name="Chan X.Y."/>
        </authorList>
    </citation>
    <scope>NUCLEOTIDE SEQUENCE [LARGE SCALE GENOMIC DNA]</scope>
    <source>
        <strain evidence="1 2">LK29</strain>
    </source>
</reference>
<dbReference type="AlphaFoldDB" id="A0A0J5X6Q8"/>
<dbReference type="Proteomes" id="UP000036338">
    <property type="component" value="Unassembled WGS sequence"/>
</dbReference>
<sequence length="77" mass="8296">MRTINVTERACVGGGAGGQNTIQLPAGTIDARSAAREDTAQRGVWPGAAVGGSRGRYFIYMFPDGYTPPEIPREWLR</sequence>
<name>A0A0J5X6Q8_BURCE</name>
<organism evidence="1 2">
    <name type="scientific">Burkholderia cepacia</name>
    <name type="common">Pseudomonas cepacia</name>
    <dbReference type="NCBI Taxonomy" id="292"/>
    <lineage>
        <taxon>Bacteria</taxon>
        <taxon>Pseudomonadati</taxon>
        <taxon>Pseudomonadota</taxon>
        <taxon>Betaproteobacteria</taxon>
        <taxon>Burkholderiales</taxon>
        <taxon>Burkholderiaceae</taxon>
        <taxon>Burkholderia</taxon>
        <taxon>Burkholderia cepacia complex</taxon>
    </lineage>
</organism>
<evidence type="ECO:0000313" key="2">
    <source>
        <dbReference type="Proteomes" id="UP000036338"/>
    </source>
</evidence>
<gene>
    <name evidence="1" type="ORF">VL15_01460</name>
</gene>
<dbReference type="PATRIC" id="fig|292.27.peg.4540"/>
<accession>A0A0J5X6Q8</accession>
<proteinExistence type="predicted"/>
<protein>
    <submittedName>
        <fullName evidence="1">Uncharacterized protein</fullName>
    </submittedName>
</protein>